<feature type="compositionally biased region" description="Pro residues" evidence="1">
    <location>
        <begin position="1"/>
        <end position="13"/>
    </location>
</feature>
<dbReference type="InterPro" id="IPR036388">
    <property type="entry name" value="WH-like_DNA-bd_sf"/>
</dbReference>
<dbReference type="OrthoDB" id="441517at2759"/>
<evidence type="ECO:0000256" key="1">
    <source>
        <dbReference type="SAM" id="MobiDB-lite"/>
    </source>
</evidence>
<accession>A0A9P3L7V3</accession>
<reference evidence="3 4" key="1">
    <citation type="submission" date="2021-08" db="EMBL/GenBank/DDBJ databases">
        <title>Draft Genome Sequence of Phanerochaete sordida strain YK-624.</title>
        <authorList>
            <person name="Mori T."/>
            <person name="Dohra H."/>
            <person name="Suzuki T."/>
            <person name="Kawagishi H."/>
            <person name="Hirai H."/>
        </authorList>
    </citation>
    <scope>NUCLEOTIDE SEQUENCE [LARGE SCALE GENOMIC DNA]</scope>
    <source>
        <strain evidence="3 4">YK-624</strain>
    </source>
</reference>
<comment type="caution">
    <text evidence="3">The sequence shown here is derived from an EMBL/GenBank/DDBJ whole genome shotgun (WGS) entry which is preliminary data.</text>
</comment>
<dbReference type="AlphaFoldDB" id="A0A9P3L7V3"/>
<dbReference type="Gene3D" id="1.10.10.10">
    <property type="entry name" value="Winged helix-like DNA-binding domain superfamily/Winged helix DNA-binding domain"/>
    <property type="match status" value="1"/>
</dbReference>
<feature type="compositionally biased region" description="Basic and acidic residues" evidence="1">
    <location>
        <begin position="30"/>
        <end position="41"/>
    </location>
</feature>
<keyword evidence="4" id="KW-1185">Reference proteome</keyword>
<proteinExistence type="predicted"/>
<feature type="domain" description="Peroxisome membrane anchor protein Pex14p N-terminal" evidence="2">
    <location>
        <begin position="38"/>
        <end position="82"/>
    </location>
</feature>
<evidence type="ECO:0000313" key="4">
    <source>
        <dbReference type="Proteomes" id="UP000703269"/>
    </source>
</evidence>
<feature type="region of interest" description="Disordered" evidence="1">
    <location>
        <begin position="1"/>
        <end position="41"/>
    </location>
</feature>
<dbReference type="EMBL" id="BPQB01000001">
    <property type="protein sequence ID" value="GJE84358.1"/>
    <property type="molecule type" value="Genomic_DNA"/>
</dbReference>
<gene>
    <name evidence="3" type="ORF">PsYK624_004340</name>
</gene>
<organism evidence="3 4">
    <name type="scientific">Phanerochaete sordida</name>
    <dbReference type="NCBI Taxonomy" id="48140"/>
    <lineage>
        <taxon>Eukaryota</taxon>
        <taxon>Fungi</taxon>
        <taxon>Dikarya</taxon>
        <taxon>Basidiomycota</taxon>
        <taxon>Agaricomycotina</taxon>
        <taxon>Agaricomycetes</taxon>
        <taxon>Polyporales</taxon>
        <taxon>Phanerochaetaceae</taxon>
        <taxon>Phanerochaete</taxon>
    </lineage>
</organism>
<feature type="compositionally biased region" description="Low complexity" evidence="1">
    <location>
        <begin position="374"/>
        <end position="387"/>
    </location>
</feature>
<dbReference type="Proteomes" id="UP000703269">
    <property type="component" value="Unassembled WGS sequence"/>
</dbReference>
<dbReference type="InterPro" id="IPR006785">
    <property type="entry name" value="Pex14_N"/>
</dbReference>
<dbReference type="Pfam" id="PF04695">
    <property type="entry name" value="Pex14_N"/>
    <property type="match status" value="1"/>
</dbReference>
<evidence type="ECO:0000313" key="3">
    <source>
        <dbReference type="EMBL" id="GJE84358.1"/>
    </source>
</evidence>
<name>A0A9P3L7V3_9APHY</name>
<feature type="region of interest" description="Disordered" evidence="1">
    <location>
        <begin position="366"/>
        <end position="387"/>
    </location>
</feature>
<protein>
    <recommendedName>
        <fullName evidence="2">Peroxisome membrane anchor protein Pex14p N-terminal domain-containing protein</fullName>
    </recommendedName>
</protein>
<evidence type="ECO:0000259" key="2">
    <source>
        <dbReference type="Pfam" id="PF04695"/>
    </source>
</evidence>
<sequence length="387" mass="42259">MSDAASPPPPPPDTTSSQLSSTASVPAAESRPDPTTGDRTELLQRARTFLSSPQVAHEDAAAKRKFLVDKGLNDTEIEGLLRTTPAQAPIVPPRTYPQPPPSNLPGLLVGILRIASWIAGGSAALLLIYFRFIYPRVAQTFHARHSIRTHHKDLLTRLTTSIEELRAAQNETFAVLPPPPTYRIEPPYTGCKTLDDVASAAGNSRDIPHVLLLERAIAEISAKKQKPTAEAILQLLEAKFPWIQEEDSRFENELWNVLSTSVLFEENAANDVSVWSFKAPPPPLPSALESSLSDLRDALPGPSRDLQSIRDVYQTLSSFTGYLSSQLYKLPSFRSTPTGLSSLSPEEEDIRREIRALKGLMLNRRSFLPPRPTSVPAGAASPADSAP</sequence>